<reference evidence="1" key="1">
    <citation type="journal article" date="2021" name="Proc. Natl. Acad. Sci. U.S.A.">
        <title>A Catalog of Tens of Thousands of Viruses from Human Metagenomes Reveals Hidden Associations with Chronic Diseases.</title>
        <authorList>
            <person name="Tisza M.J."/>
            <person name="Buck C.B."/>
        </authorList>
    </citation>
    <scope>NUCLEOTIDE SEQUENCE</scope>
    <source>
        <strain evidence="1">Ct8mF2</strain>
    </source>
</reference>
<sequence>MSITTKQTCYHCLYADFKAESESTMRGFARCGKARNAEERATYYHGGHSCHLKDFWSGGSGFEAAPAATMAKRSEIFEKWRTKGK</sequence>
<organism evidence="1">
    <name type="scientific">Podoviridae sp. ct8mF2</name>
    <dbReference type="NCBI Taxonomy" id="2825224"/>
    <lineage>
        <taxon>Viruses</taxon>
        <taxon>Duplodnaviria</taxon>
        <taxon>Heunggongvirae</taxon>
        <taxon>Uroviricota</taxon>
        <taxon>Caudoviricetes</taxon>
    </lineage>
</organism>
<proteinExistence type="predicted"/>
<dbReference type="EMBL" id="BK015454">
    <property type="protein sequence ID" value="DAE07735.1"/>
    <property type="molecule type" value="Genomic_DNA"/>
</dbReference>
<name>A0A8S5PKL6_9CAUD</name>
<evidence type="ECO:0000313" key="1">
    <source>
        <dbReference type="EMBL" id="DAE07735.1"/>
    </source>
</evidence>
<protein>
    <submittedName>
        <fullName evidence="1">Uncharacterized protein</fullName>
    </submittedName>
</protein>
<accession>A0A8S5PKL6</accession>